<keyword evidence="2" id="KW-1003">Cell membrane</keyword>
<feature type="transmembrane region" description="Helical" evidence="6">
    <location>
        <begin position="112"/>
        <end position="135"/>
    </location>
</feature>
<keyword evidence="4 6" id="KW-1133">Transmembrane helix</keyword>
<evidence type="ECO:0000313" key="7">
    <source>
        <dbReference type="EMBL" id="MDY0883391.1"/>
    </source>
</evidence>
<evidence type="ECO:0000256" key="3">
    <source>
        <dbReference type="ARBA" id="ARBA00022692"/>
    </source>
</evidence>
<dbReference type="InterPro" id="IPR005538">
    <property type="entry name" value="LrgA/CidA"/>
</dbReference>
<name>A0ABU5EB71_9PROT</name>
<sequence>MTSTLIHLSRVKTKIALAVDAIAPPKGWPQIGLLIAIWWGSDWLARITALPMPGSALGMVLLLLALLSGWVNPAWLRQGSASLLNHMLLFFIPAMMAPLGHRELFGLVGLKILGVIVVGTTIIMTTTALIVEFYYRLRLKTRGAEA</sequence>
<keyword evidence="5 6" id="KW-0472">Membrane</keyword>
<evidence type="ECO:0000256" key="6">
    <source>
        <dbReference type="SAM" id="Phobius"/>
    </source>
</evidence>
<dbReference type="Pfam" id="PF03788">
    <property type="entry name" value="LrgA"/>
    <property type="match status" value="1"/>
</dbReference>
<comment type="subcellular location">
    <subcellularLocation>
        <location evidence="1">Cell membrane</location>
        <topology evidence="1">Multi-pass membrane protein</topology>
    </subcellularLocation>
</comment>
<dbReference type="RefSeq" id="WP_320508427.1">
    <property type="nucleotide sequence ID" value="NZ_JAXCLW010000002.1"/>
</dbReference>
<dbReference type="PANTHER" id="PTHR33931:SF2">
    <property type="entry name" value="HOLIN-LIKE PROTEIN CIDA"/>
    <property type="match status" value="1"/>
</dbReference>
<keyword evidence="8" id="KW-1185">Reference proteome</keyword>
<evidence type="ECO:0000313" key="8">
    <source>
        <dbReference type="Proteomes" id="UP001279642"/>
    </source>
</evidence>
<evidence type="ECO:0000256" key="5">
    <source>
        <dbReference type="ARBA" id="ARBA00023136"/>
    </source>
</evidence>
<comment type="caution">
    <text evidence="7">The sequence shown here is derived from an EMBL/GenBank/DDBJ whole genome shotgun (WGS) entry which is preliminary data.</text>
</comment>
<accession>A0ABU5EB71</accession>
<evidence type="ECO:0000256" key="2">
    <source>
        <dbReference type="ARBA" id="ARBA00022475"/>
    </source>
</evidence>
<proteinExistence type="predicted"/>
<dbReference type="EMBL" id="JAXCLW010000002">
    <property type="protein sequence ID" value="MDY0883391.1"/>
    <property type="molecule type" value="Genomic_DNA"/>
</dbReference>
<keyword evidence="3 6" id="KW-0812">Transmembrane</keyword>
<protein>
    <submittedName>
        <fullName evidence="7">CidA/LrgA family protein</fullName>
    </submittedName>
</protein>
<reference evidence="7 8" key="1">
    <citation type="journal article" date="2016" name="Antonie Van Leeuwenhoek">
        <title>Dongia soli sp. nov., isolated from soil from Dokdo, Korea.</title>
        <authorList>
            <person name="Kim D.U."/>
            <person name="Lee H."/>
            <person name="Kim H."/>
            <person name="Kim S.G."/>
            <person name="Ka J.O."/>
        </authorList>
    </citation>
    <scope>NUCLEOTIDE SEQUENCE [LARGE SCALE GENOMIC DNA]</scope>
    <source>
        <strain evidence="7 8">D78</strain>
    </source>
</reference>
<gene>
    <name evidence="7" type="ORF">SMD27_11090</name>
</gene>
<evidence type="ECO:0000256" key="4">
    <source>
        <dbReference type="ARBA" id="ARBA00022989"/>
    </source>
</evidence>
<feature type="transmembrane region" description="Helical" evidence="6">
    <location>
        <begin position="52"/>
        <end position="71"/>
    </location>
</feature>
<dbReference type="Proteomes" id="UP001279642">
    <property type="component" value="Unassembled WGS sequence"/>
</dbReference>
<dbReference type="PANTHER" id="PTHR33931">
    <property type="entry name" value="HOLIN-LIKE PROTEIN CIDA-RELATED"/>
    <property type="match status" value="1"/>
</dbReference>
<evidence type="ECO:0000256" key="1">
    <source>
        <dbReference type="ARBA" id="ARBA00004651"/>
    </source>
</evidence>
<organism evidence="7 8">
    <name type="scientific">Dongia soli</name>
    <dbReference type="NCBI Taxonomy" id="600628"/>
    <lineage>
        <taxon>Bacteria</taxon>
        <taxon>Pseudomonadati</taxon>
        <taxon>Pseudomonadota</taxon>
        <taxon>Alphaproteobacteria</taxon>
        <taxon>Rhodospirillales</taxon>
        <taxon>Dongiaceae</taxon>
        <taxon>Dongia</taxon>
    </lineage>
</organism>
<feature type="transmembrane region" description="Helical" evidence="6">
    <location>
        <begin position="83"/>
        <end position="100"/>
    </location>
</feature>